<evidence type="ECO:0000313" key="1">
    <source>
        <dbReference type="EMBL" id="QQK07209.1"/>
    </source>
</evidence>
<dbReference type="Proteomes" id="UP000595814">
    <property type="component" value="Chromosome"/>
</dbReference>
<reference evidence="1 2" key="1">
    <citation type="journal article" date="2022" name="Int. J. Syst. Evol. Microbiol.">
        <title>Miniphocaeibacter halophilus sp. nov., an ammonium-tolerant acetate-producing bacterium isolated from a biogas system.</title>
        <authorList>
            <person name="Schnurer A."/>
            <person name="Singh A."/>
            <person name="Bi S."/>
            <person name="Qiao W."/>
            <person name="Westerholm M."/>
        </authorList>
    </citation>
    <scope>NUCLEOTIDE SEQUENCE [LARGE SCALE GENOMIC DNA]</scope>
    <source>
        <strain evidence="1 2">AMB_01</strain>
    </source>
</reference>
<dbReference type="EMBL" id="CP066744">
    <property type="protein sequence ID" value="QQK07209.1"/>
    <property type="molecule type" value="Genomic_DNA"/>
</dbReference>
<accession>A0AC61MNZ2</accession>
<name>A0AC61MNZ2_9FIRM</name>
<sequence length="344" mass="37219">MKKICRVGLLIALLMFTVIGCSNNSSKTTTTTGTKTNVKETNSSDVDFTIGIAQLAEHPALDSAREGFIDGLDELGVSAKINYSNAQQDASVASQIVQKYVGDKVDLIYSIATPTTQAAQQATADSEEKTPVLFSAVTDAVKEKLVESNEKPGGNITGTLDEAPMKEQLSIFKEIDDSIENIGIIYNTSERNSEVQIEQAKELEDELGIKIIEIGVNSINDVTQALQSKVKELDGIYTITDNMIASSISIISEIAIENKLVTVGAEEAHVQGGILISNGISYYELGKQTAEMAKKILVDGLSPKDIPVEKSKTYIKNYNIETLKALDLNEELKVFEDATEISAE</sequence>
<evidence type="ECO:0000313" key="2">
    <source>
        <dbReference type="Proteomes" id="UP000595814"/>
    </source>
</evidence>
<proteinExistence type="predicted"/>
<organism evidence="1 2">
    <name type="scientific">Miniphocaeibacter halophilus</name>
    <dbReference type="NCBI Taxonomy" id="2931922"/>
    <lineage>
        <taxon>Bacteria</taxon>
        <taxon>Bacillati</taxon>
        <taxon>Bacillota</taxon>
        <taxon>Tissierellia</taxon>
        <taxon>Tissierellales</taxon>
        <taxon>Peptoniphilaceae</taxon>
        <taxon>Miniphocaeibacter</taxon>
    </lineage>
</organism>
<gene>
    <name evidence="1" type="ORF">JFY71_07725</name>
</gene>
<protein>
    <submittedName>
        <fullName evidence="1">ABC transporter substrate-binding protein</fullName>
    </submittedName>
</protein>
<keyword evidence="2" id="KW-1185">Reference proteome</keyword>